<name>A0A7C4L054_9CHLR</name>
<dbReference type="AlphaFoldDB" id="A0A7C4L054"/>
<dbReference type="CDD" id="cd01038">
    <property type="entry name" value="Endonuclease_DUF559"/>
    <property type="match status" value="1"/>
</dbReference>
<proteinExistence type="predicted"/>
<feature type="domain" description="DUF559" evidence="1">
    <location>
        <begin position="9"/>
        <end position="113"/>
    </location>
</feature>
<evidence type="ECO:0000313" key="2">
    <source>
        <dbReference type="EMBL" id="HGS87638.1"/>
    </source>
</evidence>
<dbReference type="InterPro" id="IPR047216">
    <property type="entry name" value="Endonuclease_DUF559_bact"/>
</dbReference>
<keyword evidence="2" id="KW-0378">Hydrolase</keyword>
<keyword evidence="2" id="KW-0540">Nuclease</keyword>
<dbReference type="InterPro" id="IPR007569">
    <property type="entry name" value="DUF559"/>
</dbReference>
<protein>
    <submittedName>
        <fullName evidence="2">Endonuclease domain-containing protein</fullName>
    </submittedName>
</protein>
<dbReference type="PANTHER" id="PTHR38590">
    <property type="entry name" value="BLL0828 PROTEIN"/>
    <property type="match status" value="1"/>
</dbReference>
<keyword evidence="2" id="KW-0255">Endonuclease</keyword>
<evidence type="ECO:0000259" key="1">
    <source>
        <dbReference type="Pfam" id="PF04480"/>
    </source>
</evidence>
<dbReference type="SUPFAM" id="SSF52980">
    <property type="entry name" value="Restriction endonuclease-like"/>
    <property type="match status" value="1"/>
</dbReference>
<reference evidence="2" key="1">
    <citation type="journal article" date="2020" name="mSystems">
        <title>Genome- and Community-Level Interaction Insights into Carbon Utilization and Element Cycling Functions of Hydrothermarchaeota in Hydrothermal Sediment.</title>
        <authorList>
            <person name="Zhou Z."/>
            <person name="Liu Y."/>
            <person name="Xu W."/>
            <person name="Pan J."/>
            <person name="Luo Z.H."/>
            <person name="Li M."/>
        </authorList>
    </citation>
    <scope>NUCLEOTIDE SEQUENCE [LARGE SCALE GENOMIC DNA]</scope>
    <source>
        <strain evidence="2">SpSt-556</strain>
    </source>
</reference>
<sequence length="120" mass="13998">MPRTPSLTRQRAKTLRKNLTPAERRLWAHLRAHRFFGVHFRAQHPIGNFIVDFCAPRRRLVIEVDGGQHLEQESEDGRRTRALQAQGYRVLRFWNHQIENELPAVLEAIRLALEEGQTAA</sequence>
<organism evidence="2">
    <name type="scientific">Bellilinea caldifistulae</name>
    <dbReference type="NCBI Taxonomy" id="360411"/>
    <lineage>
        <taxon>Bacteria</taxon>
        <taxon>Bacillati</taxon>
        <taxon>Chloroflexota</taxon>
        <taxon>Anaerolineae</taxon>
        <taxon>Anaerolineales</taxon>
        <taxon>Anaerolineaceae</taxon>
        <taxon>Bellilinea</taxon>
    </lineage>
</organism>
<dbReference type="EMBL" id="DSXR01000084">
    <property type="protein sequence ID" value="HGS87638.1"/>
    <property type="molecule type" value="Genomic_DNA"/>
</dbReference>
<dbReference type="Gene3D" id="3.40.960.10">
    <property type="entry name" value="VSR Endonuclease"/>
    <property type="match status" value="1"/>
</dbReference>
<dbReference type="PANTHER" id="PTHR38590:SF1">
    <property type="entry name" value="BLL0828 PROTEIN"/>
    <property type="match status" value="1"/>
</dbReference>
<dbReference type="InterPro" id="IPR011335">
    <property type="entry name" value="Restrct_endonuc-II-like"/>
</dbReference>
<dbReference type="GO" id="GO:0004519">
    <property type="term" value="F:endonuclease activity"/>
    <property type="evidence" value="ECO:0007669"/>
    <property type="project" value="UniProtKB-KW"/>
</dbReference>
<comment type="caution">
    <text evidence="2">The sequence shown here is derived from an EMBL/GenBank/DDBJ whole genome shotgun (WGS) entry which is preliminary data.</text>
</comment>
<accession>A0A7C4L054</accession>
<gene>
    <name evidence="2" type="ORF">ENT17_08465</name>
</gene>
<dbReference type="Pfam" id="PF04480">
    <property type="entry name" value="DUF559"/>
    <property type="match status" value="1"/>
</dbReference>